<keyword evidence="2" id="KW-1185">Reference proteome</keyword>
<organism evidence="1 2">
    <name type="scientific">Dreissena polymorpha</name>
    <name type="common">Zebra mussel</name>
    <name type="synonym">Mytilus polymorpha</name>
    <dbReference type="NCBI Taxonomy" id="45954"/>
    <lineage>
        <taxon>Eukaryota</taxon>
        <taxon>Metazoa</taxon>
        <taxon>Spiralia</taxon>
        <taxon>Lophotrochozoa</taxon>
        <taxon>Mollusca</taxon>
        <taxon>Bivalvia</taxon>
        <taxon>Autobranchia</taxon>
        <taxon>Heteroconchia</taxon>
        <taxon>Euheterodonta</taxon>
        <taxon>Imparidentia</taxon>
        <taxon>Neoheterodontei</taxon>
        <taxon>Myida</taxon>
        <taxon>Dreissenoidea</taxon>
        <taxon>Dreissenidae</taxon>
        <taxon>Dreissena</taxon>
    </lineage>
</organism>
<reference evidence="1" key="2">
    <citation type="submission" date="2020-11" db="EMBL/GenBank/DDBJ databases">
        <authorList>
            <person name="McCartney M.A."/>
            <person name="Auch B."/>
            <person name="Kono T."/>
            <person name="Mallez S."/>
            <person name="Becker A."/>
            <person name="Gohl D.M."/>
            <person name="Silverstein K.A.T."/>
            <person name="Koren S."/>
            <person name="Bechman K.B."/>
            <person name="Herman A."/>
            <person name="Abrahante J.E."/>
            <person name="Garbe J."/>
        </authorList>
    </citation>
    <scope>NUCLEOTIDE SEQUENCE</scope>
    <source>
        <strain evidence="1">Duluth1</strain>
        <tissue evidence="1">Whole animal</tissue>
    </source>
</reference>
<reference evidence="1" key="1">
    <citation type="journal article" date="2019" name="bioRxiv">
        <title>The Genome of the Zebra Mussel, Dreissena polymorpha: A Resource for Invasive Species Research.</title>
        <authorList>
            <person name="McCartney M.A."/>
            <person name="Auch B."/>
            <person name="Kono T."/>
            <person name="Mallez S."/>
            <person name="Zhang Y."/>
            <person name="Obille A."/>
            <person name="Becker A."/>
            <person name="Abrahante J.E."/>
            <person name="Garbe J."/>
            <person name="Badalamenti J.P."/>
            <person name="Herman A."/>
            <person name="Mangelson H."/>
            <person name="Liachko I."/>
            <person name="Sullivan S."/>
            <person name="Sone E.D."/>
            <person name="Koren S."/>
            <person name="Silverstein K.A.T."/>
            <person name="Beckman K.B."/>
            <person name="Gohl D.M."/>
        </authorList>
    </citation>
    <scope>NUCLEOTIDE SEQUENCE</scope>
    <source>
        <strain evidence="1">Duluth1</strain>
        <tissue evidence="1">Whole animal</tissue>
    </source>
</reference>
<dbReference type="Proteomes" id="UP000828390">
    <property type="component" value="Unassembled WGS sequence"/>
</dbReference>
<evidence type="ECO:0000313" key="1">
    <source>
        <dbReference type="EMBL" id="KAH3838897.1"/>
    </source>
</evidence>
<gene>
    <name evidence="1" type="ORF">DPMN_112314</name>
</gene>
<evidence type="ECO:0000313" key="2">
    <source>
        <dbReference type="Proteomes" id="UP000828390"/>
    </source>
</evidence>
<dbReference type="AlphaFoldDB" id="A0A9D4KFF3"/>
<sequence>MEPKRRIPRILRHQSDEPRAAYPEYLRYVRRLTTSMEDNVISESVCRYYDDKGESYVVALFANH</sequence>
<comment type="caution">
    <text evidence="1">The sequence shown here is derived from an EMBL/GenBank/DDBJ whole genome shotgun (WGS) entry which is preliminary data.</text>
</comment>
<dbReference type="EMBL" id="JAIWYP010000004">
    <property type="protein sequence ID" value="KAH3838897.1"/>
    <property type="molecule type" value="Genomic_DNA"/>
</dbReference>
<proteinExistence type="predicted"/>
<name>A0A9D4KFF3_DREPO</name>
<accession>A0A9D4KFF3</accession>
<protein>
    <submittedName>
        <fullName evidence="1">Uncharacterized protein</fullName>
    </submittedName>
</protein>